<keyword evidence="2" id="KW-1185">Reference proteome</keyword>
<reference evidence="1 2" key="1">
    <citation type="journal article" date="2023" name="Plants (Basel)">
        <title>Bridging the Gap: Combining Genomics and Transcriptomics Approaches to Understand Stylosanthes scabra, an Orphan Legume from the Brazilian Caatinga.</title>
        <authorList>
            <person name="Ferreira-Neto J.R.C."/>
            <person name="da Silva M.D."/>
            <person name="Binneck E."/>
            <person name="de Melo N.F."/>
            <person name="da Silva R.H."/>
            <person name="de Melo A.L.T.M."/>
            <person name="Pandolfi V."/>
            <person name="Bustamante F.O."/>
            <person name="Brasileiro-Vidal A.C."/>
            <person name="Benko-Iseppon A.M."/>
        </authorList>
    </citation>
    <scope>NUCLEOTIDE SEQUENCE [LARGE SCALE GENOMIC DNA]</scope>
    <source>
        <tissue evidence="1">Leaves</tissue>
    </source>
</reference>
<sequence length="72" mass="8376">MEWYDLDVELELDENSLGLRDGEIAGIDEHVEQDVEQNLGFYKFGEGMLGRCENLLSPRRRWRSENPLSTFG</sequence>
<accession>A0ABU6WIV6</accession>
<gene>
    <name evidence="1" type="ORF">PIB30_053118</name>
</gene>
<protein>
    <submittedName>
        <fullName evidence="1">Uncharacterized protein</fullName>
    </submittedName>
</protein>
<comment type="caution">
    <text evidence="1">The sequence shown here is derived from an EMBL/GenBank/DDBJ whole genome shotgun (WGS) entry which is preliminary data.</text>
</comment>
<dbReference type="Proteomes" id="UP001341840">
    <property type="component" value="Unassembled WGS sequence"/>
</dbReference>
<evidence type="ECO:0000313" key="1">
    <source>
        <dbReference type="EMBL" id="MED6185035.1"/>
    </source>
</evidence>
<proteinExistence type="predicted"/>
<dbReference type="EMBL" id="JASCZI010181634">
    <property type="protein sequence ID" value="MED6185035.1"/>
    <property type="molecule type" value="Genomic_DNA"/>
</dbReference>
<name>A0ABU6WIV6_9FABA</name>
<evidence type="ECO:0000313" key="2">
    <source>
        <dbReference type="Proteomes" id="UP001341840"/>
    </source>
</evidence>
<organism evidence="1 2">
    <name type="scientific">Stylosanthes scabra</name>
    <dbReference type="NCBI Taxonomy" id="79078"/>
    <lineage>
        <taxon>Eukaryota</taxon>
        <taxon>Viridiplantae</taxon>
        <taxon>Streptophyta</taxon>
        <taxon>Embryophyta</taxon>
        <taxon>Tracheophyta</taxon>
        <taxon>Spermatophyta</taxon>
        <taxon>Magnoliopsida</taxon>
        <taxon>eudicotyledons</taxon>
        <taxon>Gunneridae</taxon>
        <taxon>Pentapetalae</taxon>
        <taxon>rosids</taxon>
        <taxon>fabids</taxon>
        <taxon>Fabales</taxon>
        <taxon>Fabaceae</taxon>
        <taxon>Papilionoideae</taxon>
        <taxon>50 kb inversion clade</taxon>
        <taxon>dalbergioids sensu lato</taxon>
        <taxon>Dalbergieae</taxon>
        <taxon>Pterocarpus clade</taxon>
        <taxon>Stylosanthes</taxon>
    </lineage>
</organism>